<dbReference type="OrthoDB" id="5423111at2759"/>
<evidence type="ECO:0000313" key="7">
    <source>
        <dbReference type="EMBL" id="ODQ78518.1"/>
    </source>
</evidence>
<dbReference type="GO" id="GO:0005886">
    <property type="term" value="C:plasma membrane"/>
    <property type="evidence" value="ECO:0007669"/>
    <property type="project" value="TreeGrafter"/>
</dbReference>
<evidence type="ECO:0000256" key="3">
    <source>
        <dbReference type="ARBA" id="ARBA00022989"/>
    </source>
</evidence>
<feature type="domain" description="MARVEL" evidence="6">
    <location>
        <begin position="6"/>
        <end position="140"/>
    </location>
</feature>
<evidence type="ECO:0000256" key="2">
    <source>
        <dbReference type="ARBA" id="ARBA00022692"/>
    </source>
</evidence>
<gene>
    <name evidence="7" type="ORF">BABINDRAFT_39199</name>
</gene>
<feature type="transmembrane region" description="Helical" evidence="5">
    <location>
        <begin position="38"/>
        <end position="58"/>
    </location>
</feature>
<evidence type="ECO:0000256" key="4">
    <source>
        <dbReference type="ARBA" id="ARBA00023136"/>
    </source>
</evidence>
<organism evidence="7 8">
    <name type="scientific">Babjeviella inositovora NRRL Y-12698</name>
    <dbReference type="NCBI Taxonomy" id="984486"/>
    <lineage>
        <taxon>Eukaryota</taxon>
        <taxon>Fungi</taxon>
        <taxon>Dikarya</taxon>
        <taxon>Ascomycota</taxon>
        <taxon>Saccharomycotina</taxon>
        <taxon>Pichiomycetes</taxon>
        <taxon>Serinales incertae sedis</taxon>
        <taxon>Babjeviella</taxon>
    </lineage>
</organism>
<dbReference type="STRING" id="984486.A0A1E3QLM5"/>
<reference evidence="8" key="1">
    <citation type="submission" date="2016-05" db="EMBL/GenBank/DDBJ databases">
        <title>Comparative genomics of biotechnologically important yeasts.</title>
        <authorList>
            <consortium name="DOE Joint Genome Institute"/>
            <person name="Riley R."/>
            <person name="Haridas S."/>
            <person name="Wolfe K.H."/>
            <person name="Lopes M.R."/>
            <person name="Hittinger C.T."/>
            <person name="Goker M."/>
            <person name="Salamov A."/>
            <person name="Wisecaver J."/>
            <person name="Long T.M."/>
            <person name="Aerts A.L."/>
            <person name="Barry K."/>
            <person name="Choi C."/>
            <person name="Clum A."/>
            <person name="Coughlan A.Y."/>
            <person name="Deshpande S."/>
            <person name="Douglass A.P."/>
            <person name="Hanson S.J."/>
            <person name="Klenk H.-P."/>
            <person name="Labutti K."/>
            <person name="Lapidus A."/>
            <person name="Lindquist E."/>
            <person name="Lipzen A."/>
            <person name="Meier-Kolthoff J.P."/>
            <person name="Ohm R.A."/>
            <person name="Otillar R.P."/>
            <person name="Pangilinan J."/>
            <person name="Peng Y."/>
            <person name="Rokas A."/>
            <person name="Rosa C.A."/>
            <person name="Scheuner C."/>
            <person name="Sibirny A.A."/>
            <person name="Slot J.C."/>
            <person name="Stielow J.B."/>
            <person name="Sun H."/>
            <person name="Kurtzman C.P."/>
            <person name="Blackwell M."/>
            <person name="Grigoriev I.V."/>
            <person name="Jeffries T.W."/>
        </authorList>
    </citation>
    <scope>NUCLEOTIDE SEQUENCE [LARGE SCALE GENOMIC DNA]</scope>
    <source>
        <strain evidence="8">NRRL Y-12698</strain>
    </source>
</reference>
<dbReference type="PANTHER" id="PTHR28165:SF1">
    <property type="entry name" value="NON-CLASSICAL EXPORT PROTEIN 2-RELATED"/>
    <property type="match status" value="1"/>
</dbReference>
<keyword evidence="3 5" id="KW-1133">Transmembrane helix</keyword>
<dbReference type="PANTHER" id="PTHR28165">
    <property type="entry name" value="NON-CLASSICAL EXPORT PROTEIN 2-RELATED"/>
    <property type="match status" value="1"/>
</dbReference>
<feature type="transmembrane region" description="Helical" evidence="5">
    <location>
        <begin position="65"/>
        <end position="93"/>
    </location>
</feature>
<evidence type="ECO:0000313" key="8">
    <source>
        <dbReference type="Proteomes" id="UP000094336"/>
    </source>
</evidence>
<keyword evidence="2 5" id="KW-0812">Transmembrane</keyword>
<name>A0A1E3QLM5_9ASCO</name>
<accession>A0A1E3QLM5</accession>
<protein>
    <recommendedName>
        <fullName evidence="6">MARVEL domain-containing protein</fullName>
    </recommendedName>
</protein>
<feature type="transmembrane region" description="Helical" evidence="5">
    <location>
        <begin position="12"/>
        <end position="32"/>
    </location>
</feature>
<evidence type="ECO:0000259" key="6">
    <source>
        <dbReference type="Pfam" id="PF01284"/>
    </source>
</evidence>
<dbReference type="EMBL" id="KV454435">
    <property type="protein sequence ID" value="ODQ78518.1"/>
    <property type="molecule type" value="Genomic_DNA"/>
</dbReference>
<evidence type="ECO:0000256" key="1">
    <source>
        <dbReference type="ARBA" id="ARBA00004141"/>
    </source>
</evidence>
<dbReference type="AlphaFoldDB" id="A0A1E3QLM5"/>
<evidence type="ECO:0000256" key="5">
    <source>
        <dbReference type="SAM" id="Phobius"/>
    </source>
</evidence>
<feature type="transmembrane region" description="Helical" evidence="5">
    <location>
        <begin position="125"/>
        <end position="146"/>
    </location>
</feature>
<proteinExistence type="predicted"/>
<dbReference type="GO" id="GO:0072659">
    <property type="term" value="P:protein localization to plasma membrane"/>
    <property type="evidence" value="ECO:0007669"/>
    <property type="project" value="TreeGrafter"/>
</dbReference>
<keyword evidence="4 5" id="KW-0472">Membrane</keyword>
<dbReference type="GO" id="GO:0032126">
    <property type="term" value="C:eisosome"/>
    <property type="evidence" value="ECO:0007669"/>
    <property type="project" value="TreeGrafter"/>
</dbReference>
<dbReference type="Proteomes" id="UP000094336">
    <property type="component" value="Unassembled WGS sequence"/>
</dbReference>
<dbReference type="GeneID" id="30149766"/>
<dbReference type="GO" id="GO:0070941">
    <property type="term" value="P:eisosome assembly"/>
    <property type="evidence" value="ECO:0007669"/>
    <property type="project" value="TreeGrafter"/>
</dbReference>
<dbReference type="RefSeq" id="XP_018983846.1">
    <property type="nucleotide sequence ID" value="XM_019131913.1"/>
</dbReference>
<dbReference type="InterPro" id="IPR052649">
    <property type="entry name" value="NCE102-like"/>
</dbReference>
<keyword evidence="8" id="KW-1185">Reference proteome</keyword>
<sequence length="167" mass="17444">MLAIGDNILRGINFVILIITLGITASLASGNFNNNPQVNFAVFAATFGILFSSIYGALANVISALAVPIVLTVIEFLNFVFTFAGGAALATAIRVHSCSNFDYVFDNKIAQGSEGRCRKAQASTAFLFISSFIFLASLGFQIYGVASRGAFGVGSKRASGGIPTAQV</sequence>
<dbReference type="InterPro" id="IPR008253">
    <property type="entry name" value="Marvel"/>
</dbReference>
<comment type="subcellular location">
    <subcellularLocation>
        <location evidence="1">Membrane</location>
        <topology evidence="1">Multi-pass membrane protein</topology>
    </subcellularLocation>
</comment>
<dbReference type="Pfam" id="PF01284">
    <property type="entry name" value="MARVEL"/>
    <property type="match status" value="1"/>
</dbReference>